<evidence type="ECO:0000259" key="3">
    <source>
        <dbReference type="Pfam" id="PF24535"/>
    </source>
</evidence>
<feature type="region of interest" description="Disordered" evidence="1">
    <location>
        <begin position="194"/>
        <end position="227"/>
    </location>
</feature>
<evidence type="ECO:0000256" key="2">
    <source>
        <dbReference type="SAM" id="Phobius"/>
    </source>
</evidence>
<reference evidence="4 5" key="1">
    <citation type="submission" date="2019-01" db="EMBL/GenBank/DDBJ databases">
        <title>Genome sequencing of the rare red list fungi Fomitopsis rosea.</title>
        <authorList>
            <person name="Buettner E."/>
            <person name="Kellner H."/>
        </authorList>
    </citation>
    <scope>NUCLEOTIDE SEQUENCE [LARGE SCALE GENOMIC DNA]</scope>
    <source>
        <strain evidence="4 5">DSM 105464</strain>
    </source>
</reference>
<feature type="transmembrane region" description="Helical" evidence="2">
    <location>
        <begin position="85"/>
        <end position="105"/>
    </location>
</feature>
<keyword evidence="2" id="KW-1133">Transmembrane helix</keyword>
<evidence type="ECO:0000313" key="5">
    <source>
        <dbReference type="Proteomes" id="UP000298390"/>
    </source>
</evidence>
<feature type="region of interest" description="Disordered" evidence="1">
    <location>
        <begin position="256"/>
        <end position="311"/>
    </location>
</feature>
<dbReference type="STRING" id="34475.A0A4Y9YLA7"/>
<accession>A0A4Y9YLA7</accession>
<dbReference type="InterPro" id="IPR056019">
    <property type="entry name" value="DUF7598"/>
</dbReference>
<feature type="compositionally biased region" description="Polar residues" evidence="1">
    <location>
        <begin position="206"/>
        <end position="215"/>
    </location>
</feature>
<evidence type="ECO:0000256" key="1">
    <source>
        <dbReference type="SAM" id="MobiDB-lite"/>
    </source>
</evidence>
<proteinExistence type="predicted"/>
<organism evidence="4 5">
    <name type="scientific">Rhodofomes roseus</name>
    <dbReference type="NCBI Taxonomy" id="34475"/>
    <lineage>
        <taxon>Eukaryota</taxon>
        <taxon>Fungi</taxon>
        <taxon>Dikarya</taxon>
        <taxon>Basidiomycota</taxon>
        <taxon>Agaricomycotina</taxon>
        <taxon>Agaricomycetes</taxon>
        <taxon>Polyporales</taxon>
        <taxon>Rhodofomes</taxon>
    </lineage>
</organism>
<feature type="domain" description="DUF7598" evidence="3">
    <location>
        <begin position="87"/>
        <end position="170"/>
    </location>
</feature>
<gene>
    <name evidence="4" type="ORF">EVJ58_g3982</name>
</gene>
<dbReference type="Proteomes" id="UP000298390">
    <property type="component" value="Unassembled WGS sequence"/>
</dbReference>
<sequence length="311" mass="33264">MAPNNTRGYIFIGLNAVRVLSIIALLLLFASSIVTLVQDIKAVNAFIAEGSHQDILVSSGNSTQTEDCSDMDYVPGSTVPNQPAGAFWAVLNRLLIIFQVIVLVMSEAGWPSAFFSRFFPVLGDDFGLGALGVIQCLLGAAVLSHHVDEFSLVSAFFLFSIGCLNILLGLIFREKAKPRRALKAWKETDDVLPRTSLRSGPRPFLTSASTGSSNPVAPWDEKGAEAARSGTLLGQKSGMGFGRQGEKAALARANLAPIRPPDPPPLSARPPTYVSRTVRYAEPEPEADEEGRRSSGISYASAEATHSPHAV</sequence>
<keyword evidence="2" id="KW-0472">Membrane</keyword>
<dbReference type="EMBL" id="SEKV01000174">
    <property type="protein sequence ID" value="TFY62261.1"/>
    <property type="molecule type" value="Genomic_DNA"/>
</dbReference>
<protein>
    <recommendedName>
        <fullName evidence="3">DUF7598 domain-containing protein</fullName>
    </recommendedName>
</protein>
<dbReference type="AlphaFoldDB" id="A0A4Y9YLA7"/>
<dbReference type="Pfam" id="PF24535">
    <property type="entry name" value="DUF7598"/>
    <property type="match status" value="1"/>
</dbReference>
<feature type="transmembrane region" description="Helical" evidence="2">
    <location>
        <begin position="12"/>
        <end position="34"/>
    </location>
</feature>
<feature type="compositionally biased region" description="Pro residues" evidence="1">
    <location>
        <begin position="258"/>
        <end position="268"/>
    </location>
</feature>
<keyword evidence="2" id="KW-0812">Transmembrane</keyword>
<evidence type="ECO:0000313" key="4">
    <source>
        <dbReference type="EMBL" id="TFY62261.1"/>
    </source>
</evidence>
<feature type="transmembrane region" description="Helical" evidence="2">
    <location>
        <begin position="126"/>
        <end position="144"/>
    </location>
</feature>
<comment type="caution">
    <text evidence="4">The sequence shown here is derived from an EMBL/GenBank/DDBJ whole genome shotgun (WGS) entry which is preliminary data.</text>
</comment>
<name>A0A4Y9YLA7_9APHY</name>
<feature type="transmembrane region" description="Helical" evidence="2">
    <location>
        <begin position="150"/>
        <end position="172"/>
    </location>
</feature>